<dbReference type="AlphaFoldDB" id="A0A1Y5YTA1"/>
<feature type="compositionally biased region" description="Low complexity" evidence="1">
    <location>
        <begin position="100"/>
        <end position="114"/>
    </location>
</feature>
<name>A0A1Y5YTA1_9BACI</name>
<sequence>MARKRDPRRDKAKKIWIDNEKSGNENKLVDIAKQIGVPANTIRKWKSQDNWEEALEEELKKNAPKSKESAPISKRNAPKSKGAQPGNKNAVGNRGGPGAKLGNKNAVGNKGGAAPLRNGNAVKTGEYRSLWQDALDEEERQLLQIEEIDPIQELIDAIQLYTYREMFIMKRIKALREGLTPVQRRIVKERTPVKRQIQVEDLPSGEYKTMTVREFEMVEQSIEETEGDRIATVLAHEDALTRIQDKKLKAVEKLDALANTTPRKLEIEERKLAILEEKWEKEKGSAGNQQQQTKAWAGSLESIFAKRKAKREES</sequence>
<feature type="region of interest" description="Disordered" evidence="1">
    <location>
        <begin position="1"/>
        <end position="25"/>
    </location>
</feature>
<dbReference type="InterPro" id="IPR018925">
    <property type="entry name" value="XtmA-like_N"/>
</dbReference>
<feature type="compositionally biased region" description="Basic and acidic residues" evidence="1">
    <location>
        <begin position="7"/>
        <end position="25"/>
    </location>
</feature>
<dbReference type="RefSeq" id="WP_088027192.1">
    <property type="nucleotide sequence ID" value="NZ_FWZD01000018.1"/>
</dbReference>
<organism evidence="3 4">
    <name type="scientific">Bacillus mobilis</name>
    <dbReference type="NCBI Taxonomy" id="2026190"/>
    <lineage>
        <taxon>Bacteria</taxon>
        <taxon>Bacillati</taxon>
        <taxon>Bacillota</taxon>
        <taxon>Bacilli</taxon>
        <taxon>Bacillales</taxon>
        <taxon>Bacillaceae</taxon>
        <taxon>Bacillus</taxon>
        <taxon>Bacillus cereus group</taxon>
    </lineage>
</organism>
<evidence type="ECO:0000259" key="2">
    <source>
        <dbReference type="Pfam" id="PF10668"/>
    </source>
</evidence>
<feature type="compositionally biased region" description="Basic and acidic residues" evidence="1">
    <location>
        <begin position="57"/>
        <end position="68"/>
    </location>
</feature>
<reference evidence="4" key="1">
    <citation type="submission" date="2017-04" db="EMBL/GenBank/DDBJ databases">
        <authorList>
            <person name="Criscuolo A."/>
        </authorList>
    </citation>
    <scope>NUCLEOTIDE SEQUENCE [LARGE SCALE GENOMIC DNA]</scope>
</reference>
<accession>A0A1Y5YTA1</accession>
<protein>
    <submittedName>
        <fullName evidence="3">Phage terminase small subunit</fullName>
    </submittedName>
</protein>
<evidence type="ECO:0000313" key="3">
    <source>
        <dbReference type="EMBL" id="SMD66086.1"/>
    </source>
</evidence>
<dbReference type="Proteomes" id="UP000194439">
    <property type="component" value="Unassembled WGS sequence"/>
</dbReference>
<dbReference type="EMBL" id="FWZD01000018">
    <property type="protein sequence ID" value="SMD66086.1"/>
    <property type="molecule type" value="Genomic_DNA"/>
</dbReference>
<evidence type="ECO:0000313" key="4">
    <source>
        <dbReference type="Proteomes" id="UP000194439"/>
    </source>
</evidence>
<proteinExistence type="predicted"/>
<feature type="region of interest" description="Disordered" evidence="1">
    <location>
        <begin position="56"/>
        <end position="120"/>
    </location>
</feature>
<feature type="domain" description="PBSX phage terminase small subunit-like N-terminal" evidence="2">
    <location>
        <begin position="1"/>
        <end position="67"/>
    </location>
</feature>
<dbReference type="Pfam" id="PF10668">
    <property type="entry name" value="Phage_terminase"/>
    <property type="match status" value="1"/>
</dbReference>
<evidence type="ECO:0000256" key="1">
    <source>
        <dbReference type="SAM" id="MobiDB-lite"/>
    </source>
</evidence>
<dbReference type="Gene3D" id="1.10.10.60">
    <property type="entry name" value="Homeodomain-like"/>
    <property type="match status" value="1"/>
</dbReference>
<gene>
    <name evidence="3" type="ORF">BACERE00185_00098</name>
</gene>